<gene>
    <name evidence="8" type="ORF">CONLIGDRAFT_390810</name>
</gene>
<evidence type="ECO:0000313" key="9">
    <source>
        <dbReference type="Proteomes" id="UP000182658"/>
    </source>
</evidence>
<dbReference type="STRING" id="1408157.A0A1J7J631"/>
<dbReference type="GO" id="GO:0030976">
    <property type="term" value="F:thiamine pyrophosphate binding"/>
    <property type="evidence" value="ECO:0007669"/>
    <property type="project" value="InterPro"/>
</dbReference>
<dbReference type="GO" id="GO:0009097">
    <property type="term" value="P:isoleucine biosynthetic process"/>
    <property type="evidence" value="ECO:0007669"/>
    <property type="project" value="TreeGrafter"/>
</dbReference>
<feature type="compositionally biased region" description="Polar residues" evidence="4">
    <location>
        <begin position="379"/>
        <end position="408"/>
    </location>
</feature>
<feature type="domain" description="Thiamine pyrophosphate enzyme N-terminal TPP-binding" evidence="7">
    <location>
        <begin position="26"/>
        <end position="147"/>
    </location>
</feature>
<dbReference type="PANTHER" id="PTHR18968">
    <property type="entry name" value="THIAMINE PYROPHOSPHATE ENZYMES"/>
    <property type="match status" value="1"/>
</dbReference>
<dbReference type="GO" id="GO:0050660">
    <property type="term" value="F:flavin adenine dinucleotide binding"/>
    <property type="evidence" value="ECO:0007669"/>
    <property type="project" value="TreeGrafter"/>
</dbReference>
<dbReference type="Gene3D" id="3.40.50.1220">
    <property type="entry name" value="TPP-binding domain"/>
    <property type="match status" value="1"/>
</dbReference>
<protein>
    <submittedName>
        <fullName evidence="8">Thiamine pyrophosphate protein TPP binding domain protein</fullName>
    </submittedName>
</protein>
<organism evidence="8 9">
    <name type="scientific">Coniochaeta ligniaria NRRL 30616</name>
    <dbReference type="NCBI Taxonomy" id="1408157"/>
    <lineage>
        <taxon>Eukaryota</taxon>
        <taxon>Fungi</taxon>
        <taxon>Dikarya</taxon>
        <taxon>Ascomycota</taxon>
        <taxon>Pezizomycotina</taxon>
        <taxon>Sordariomycetes</taxon>
        <taxon>Sordariomycetidae</taxon>
        <taxon>Coniochaetales</taxon>
        <taxon>Coniochaetaceae</taxon>
        <taxon>Coniochaeta</taxon>
    </lineage>
</organism>
<dbReference type="Gene3D" id="3.40.50.970">
    <property type="match status" value="2"/>
</dbReference>
<dbReference type="InterPro" id="IPR029035">
    <property type="entry name" value="DHS-like_NAD/FAD-binding_dom"/>
</dbReference>
<dbReference type="InterPro" id="IPR045229">
    <property type="entry name" value="TPP_enz"/>
</dbReference>
<dbReference type="InterPro" id="IPR012000">
    <property type="entry name" value="Thiamin_PyroP_enz_cen_dom"/>
</dbReference>
<dbReference type="Pfam" id="PF00205">
    <property type="entry name" value="TPP_enzyme_M"/>
    <property type="match status" value="1"/>
</dbReference>
<dbReference type="Proteomes" id="UP000182658">
    <property type="component" value="Unassembled WGS sequence"/>
</dbReference>
<accession>A0A1J7J631</accession>
<dbReference type="SUPFAM" id="SSF52467">
    <property type="entry name" value="DHS-like NAD/FAD-binding domain"/>
    <property type="match status" value="1"/>
</dbReference>
<comment type="similarity">
    <text evidence="1 3">Belongs to the TPP enzyme family.</text>
</comment>
<dbReference type="CDD" id="cd07035">
    <property type="entry name" value="TPP_PYR_POX_like"/>
    <property type="match status" value="1"/>
</dbReference>
<evidence type="ECO:0000313" key="8">
    <source>
        <dbReference type="EMBL" id="OIW28745.1"/>
    </source>
</evidence>
<dbReference type="OrthoDB" id="10006023at2759"/>
<keyword evidence="9" id="KW-1185">Reference proteome</keyword>
<dbReference type="AlphaFoldDB" id="A0A1J7J631"/>
<feature type="domain" description="Thiamine pyrophosphate enzyme TPP-binding" evidence="6">
    <location>
        <begin position="465"/>
        <end position="613"/>
    </location>
</feature>
<evidence type="ECO:0000256" key="2">
    <source>
        <dbReference type="ARBA" id="ARBA00023052"/>
    </source>
</evidence>
<reference evidence="8 9" key="1">
    <citation type="submission" date="2016-10" db="EMBL/GenBank/DDBJ databases">
        <title>Draft genome sequence of Coniochaeta ligniaria NRRL30616, a lignocellulolytic fungus for bioabatement of inhibitors in plant biomass hydrolysates.</title>
        <authorList>
            <consortium name="DOE Joint Genome Institute"/>
            <person name="Jimenez D.J."/>
            <person name="Hector R.E."/>
            <person name="Riley R."/>
            <person name="Sun H."/>
            <person name="Grigoriev I.V."/>
            <person name="Van Elsas J.D."/>
            <person name="Nichols N.N."/>
        </authorList>
    </citation>
    <scope>NUCLEOTIDE SEQUENCE [LARGE SCALE GENOMIC DNA]</scope>
    <source>
        <strain evidence="8 9">NRRL 30616</strain>
    </source>
</reference>
<dbReference type="SUPFAM" id="SSF52518">
    <property type="entry name" value="Thiamin diphosphate-binding fold (THDP-binding)"/>
    <property type="match status" value="2"/>
</dbReference>
<dbReference type="GO" id="GO:0009099">
    <property type="term" value="P:L-valine biosynthetic process"/>
    <property type="evidence" value="ECO:0007669"/>
    <property type="project" value="TreeGrafter"/>
</dbReference>
<dbReference type="Pfam" id="PF02775">
    <property type="entry name" value="TPP_enzyme_C"/>
    <property type="match status" value="1"/>
</dbReference>
<proteinExistence type="inferred from homology"/>
<dbReference type="GO" id="GO:0000287">
    <property type="term" value="F:magnesium ion binding"/>
    <property type="evidence" value="ECO:0007669"/>
    <property type="project" value="InterPro"/>
</dbReference>
<keyword evidence="2 3" id="KW-0786">Thiamine pyrophosphate</keyword>
<dbReference type="GO" id="GO:0005948">
    <property type="term" value="C:acetolactate synthase complex"/>
    <property type="evidence" value="ECO:0007669"/>
    <property type="project" value="TreeGrafter"/>
</dbReference>
<evidence type="ECO:0000259" key="7">
    <source>
        <dbReference type="Pfam" id="PF02776"/>
    </source>
</evidence>
<evidence type="ECO:0000256" key="3">
    <source>
        <dbReference type="RuleBase" id="RU362132"/>
    </source>
</evidence>
<feature type="domain" description="Thiamine pyrophosphate enzyme central" evidence="5">
    <location>
        <begin position="227"/>
        <end position="370"/>
    </location>
</feature>
<dbReference type="PANTHER" id="PTHR18968:SF13">
    <property type="entry name" value="ACETOLACTATE SYNTHASE CATALYTIC SUBUNIT, MITOCHONDRIAL"/>
    <property type="match status" value="1"/>
</dbReference>
<dbReference type="InterPro" id="IPR011766">
    <property type="entry name" value="TPP_enzyme_TPP-bd"/>
</dbReference>
<feature type="region of interest" description="Disordered" evidence="4">
    <location>
        <begin position="379"/>
        <end position="417"/>
    </location>
</feature>
<dbReference type="Pfam" id="PF02776">
    <property type="entry name" value="TPP_enzyme_N"/>
    <property type="match status" value="1"/>
</dbReference>
<dbReference type="InParanoid" id="A0A1J7J631"/>
<name>A0A1J7J631_9PEZI</name>
<evidence type="ECO:0000256" key="1">
    <source>
        <dbReference type="ARBA" id="ARBA00007812"/>
    </source>
</evidence>
<sequence>MAGTTTPEQQRHASSERLIARGGAWGSDAIVEQLSQLGLRYVALVPGSSYRGVHDSLVNYNHNSDPEILMCLHEEHCVAIAHGYAKVTERPMAAAVHANVGLMHATMAVYNAFCDRMPVVILGATGPVDAAKRRPWIDWIHTSTDQAALIRPFVKFDDQPHSVQASVDSLVRATALASQIPRAPVYVCLDVSVQEGRLSDQPAVRFPTTERYLHQVACPPGAAAEDVERLRDRLSASLRPLFLFGRVSRSRQSWDNRVRLAEQYDARVLTDLKVSAAFPTQHRLHACAPSVFCSPQMSEVIRAADVIVSFDWVDLAGTLQAAYPDGVEPSAHIVHISLDSALHNGWSKDHFGHPPVDHAVSADVDNVVSALLATPTMKRSSSWEVSPPAEQQANGNGQHAPVNGTSQAAPKAKGISADQCEDQLAQETDNRIYMNDLADALYSALDPDKTCLIRLPLGWKGGDLKATHPLAYLGQDGGAGVGSGPGMAVGAALALRDTEYLPVAVLGDGDFLMGSTAIWTAARYRIPLLIVVANNASFFNDEVHQERVARTRGRPVENKGIGIEINDPLPDITQHAASLGAKVLGGQVTERAKLAETLRLAASQVRRDGSLVVVDVQVYPDGYSTALEAGK</sequence>
<dbReference type="GO" id="GO:0003984">
    <property type="term" value="F:acetolactate synthase activity"/>
    <property type="evidence" value="ECO:0007669"/>
    <property type="project" value="TreeGrafter"/>
</dbReference>
<evidence type="ECO:0000259" key="5">
    <source>
        <dbReference type="Pfam" id="PF00205"/>
    </source>
</evidence>
<evidence type="ECO:0000259" key="6">
    <source>
        <dbReference type="Pfam" id="PF02775"/>
    </source>
</evidence>
<dbReference type="EMBL" id="KV875098">
    <property type="protein sequence ID" value="OIW28745.1"/>
    <property type="molecule type" value="Genomic_DNA"/>
</dbReference>
<evidence type="ECO:0000256" key="4">
    <source>
        <dbReference type="SAM" id="MobiDB-lite"/>
    </source>
</evidence>
<dbReference type="InterPro" id="IPR012001">
    <property type="entry name" value="Thiamin_PyroP_enz_TPP-bd_dom"/>
</dbReference>
<dbReference type="InterPro" id="IPR029061">
    <property type="entry name" value="THDP-binding"/>
</dbReference>